<evidence type="ECO:0000256" key="1">
    <source>
        <dbReference type="ARBA" id="ARBA00010515"/>
    </source>
</evidence>
<accession>A0A1Y2FLT9</accession>
<keyword evidence="6" id="KW-1185">Reference proteome</keyword>
<dbReference type="PROSITE" id="PS01174">
    <property type="entry name" value="LIPASE_GDXG_SER"/>
    <property type="match status" value="1"/>
</dbReference>
<dbReference type="InterPro" id="IPR013094">
    <property type="entry name" value="AB_hydrolase_3"/>
</dbReference>
<evidence type="ECO:0000256" key="3">
    <source>
        <dbReference type="PROSITE-ProRule" id="PRU10038"/>
    </source>
</evidence>
<organism evidence="5 6">
    <name type="scientific">Protomyces lactucae-debilis</name>
    <dbReference type="NCBI Taxonomy" id="2754530"/>
    <lineage>
        <taxon>Eukaryota</taxon>
        <taxon>Fungi</taxon>
        <taxon>Dikarya</taxon>
        <taxon>Ascomycota</taxon>
        <taxon>Taphrinomycotina</taxon>
        <taxon>Taphrinomycetes</taxon>
        <taxon>Taphrinales</taxon>
        <taxon>Protomycetaceae</taxon>
        <taxon>Protomyces</taxon>
    </lineage>
</organism>
<dbReference type="InterPro" id="IPR033140">
    <property type="entry name" value="Lipase_GDXG_put_SER_AS"/>
</dbReference>
<dbReference type="OrthoDB" id="408631at2759"/>
<dbReference type="AlphaFoldDB" id="A0A1Y2FLT9"/>
<evidence type="ECO:0000256" key="2">
    <source>
        <dbReference type="ARBA" id="ARBA00022801"/>
    </source>
</evidence>
<reference evidence="5 6" key="1">
    <citation type="submission" date="2016-07" db="EMBL/GenBank/DDBJ databases">
        <title>Pervasive Adenine N6-methylation of Active Genes in Fungi.</title>
        <authorList>
            <consortium name="DOE Joint Genome Institute"/>
            <person name="Mondo S.J."/>
            <person name="Dannebaum R.O."/>
            <person name="Kuo R.C."/>
            <person name="Labutti K."/>
            <person name="Haridas S."/>
            <person name="Kuo A."/>
            <person name="Salamov A."/>
            <person name="Ahrendt S.R."/>
            <person name="Lipzen A."/>
            <person name="Sullivan W."/>
            <person name="Andreopoulos W.B."/>
            <person name="Clum A."/>
            <person name="Lindquist E."/>
            <person name="Daum C."/>
            <person name="Ramamoorthy G.K."/>
            <person name="Gryganskyi A."/>
            <person name="Culley D."/>
            <person name="Magnuson J.K."/>
            <person name="James T.Y."/>
            <person name="O'Malley M.A."/>
            <person name="Stajich J.E."/>
            <person name="Spatafora J.W."/>
            <person name="Visel A."/>
            <person name="Grigoriev I.V."/>
        </authorList>
    </citation>
    <scope>NUCLEOTIDE SEQUENCE [LARGE SCALE GENOMIC DNA]</scope>
    <source>
        <strain evidence="5 6">12-1054</strain>
    </source>
</reference>
<proteinExistence type="inferred from homology"/>
<dbReference type="InterPro" id="IPR029058">
    <property type="entry name" value="AB_hydrolase_fold"/>
</dbReference>
<dbReference type="GeneID" id="63783257"/>
<dbReference type="PANTHER" id="PTHR48081:SF31">
    <property type="entry name" value="STERYL ACETYL HYDROLASE MUG81-RELATED"/>
    <property type="match status" value="1"/>
</dbReference>
<dbReference type="Pfam" id="PF07859">
    <property type="entry name" value="Abhydrolase_3"/>
    <property type="match status" value="1"/>
</dbReference>
<comment type="caution">
    <text evidence="5">The sequence shown here is derived from an EMBL/GenBank/DDBJ whole genome shotgun (WGS) entry which is preliminary data.</text>
</comment>
<dbReference type="EMBL" id="MCFI01000005">
    <property type="protein sequence ID" value="ORY84918.1"/>
    <property type="molecule type" value="Genomic_DNA"/>
</dbReference>
<dbReference type="GO" id="GO:0016787">
    <property type="term" value="F:hydrolase activity"/>
    <property type="evidence" value="ECO:0007669"/>
    <property type="project" value="UniProtKB-KW"/>
</dbReference>
<dbReference type="Gene3D" id="3.40.50.1820">
    <property type="entry name" value="alpha/beta hydrolase"/>
    <property type="match status" value="1"/>
</dbReference>
<dbReference type="RefSeq" id="XP_040726701.1">
    <property type="nucleotide sequence ID" value="XM_040866658.1"/>
</dbReference>
<keyword evidence="2 5" id="KW-0378">Hydrolase</keyword>
<feature type="domain" description="Alpha/beta hydrolase fold-3" evidence="4">
    <location>
        <begin position="91"/>
        <end position="320"/>
    </location>
</feature>
<evidence type="ECO:0000313" key="5">
    <source>
        <dbReference type="EMBL" id="ORY84918.1"/>
    </source>
</evidence>
<dbReference type="STRING" id="56484.A0A1Y2FLT9"/>
<sequence>MLDFIQDAFSTFVMFLTARDSYEKYIETQKKILDLKPSWARFIISLVAQNHLKRRSLAKRVTAGTTKGTWWGPGVQHMTEEQITAGDGPIMLYIHGGAFTVGHTKMWSEWCCDLTQHHKRKFNKDFRIFTVDYTLAPDAHFPTQHTECLAAIDYLVRRCKVNPLRIFISGDSAGGNLALQTMYEHHDAASFGGAVLFSPWGFPVVSLHQAGVVKSPVPIDIKEDDSYYVYGKTDYVTDLFAVQGIKAYMGPNISYEDAFRHKGLNPFLRRPEDVAALPATIIVYGGSEKLKTSIESWHKENEKSFKDCEMYQEAAGVHDWPLSRKLCKDPAMYERGLERVSSWIEKKMIHGGK</sequence>
<evidence type="ECO:0000313" key="6">
    <source>
        <dbReference type="Proteomes" id="UP000193685"/>
    </source>
</evidence>
<evidence type="ECO:0000259" key="4">
    <source>
        <dbReference type="Pfam" id="PF07859"/>
    </source>
</evidence>
<feature type="active site" evidence="3">
    <location>
        <position position="172"/>
    </location>
</feature>
<dbReference type="PANTHER" id="PTHR48081">
    <property type="entry name" value="AB HYDROLASE SUPERFAMILY PROTEIN C4A8.06C"/>
    <property type="match status" value="1"/>
</dbReference>
<dbReference type="Proteomes" id="UP000193685">
    <property type="component" value="Unassembled WGS sequence"/>
</dbReference>
<name>A0A1Y2FLT9_PROLT</name>
<dbReference type="SUPFAM" id="SSF53474">
    <property type="entry name" value="alpha/beta-Hydrolases"/>
    <property type="match status" value="1"/>
</dbReference>
<protein>
    <submittedName>
        <fullName evidence="5">Alpha/Beta hydrolase protein</fullName>
    </submittedName>
</protein>
<dbReference type="InterPro" id="IPR050300">
    <property type="entry name" value="GDXG_lipolytic_enzyme"/>
</dbReference>
<gene>
    <name evidence="5" type="ORF">BCR37DRAFT_254759</name>
</gene>
<comment type="similarity">
    <text evidence="1">Belongs to the 'GDXG' lipolytic enzyme family.</text>
</comment>